<organism evidence="1 2">
    <name type="scientific">Trichonephila clavata</name>
    <name type="common">Joro spider</name>
    <name type="synonym">Nephila clavata</name>
    <dbReference type="NCBI Taxonomy" id="2740835"/>
    <lineage>
        <taxon>Eukaryota</taxon>
        <taxon>Metazoa</taxon>
        <taxon>Ecdysozoa</taxon>
        <taxon>Arthropoda</taxon>
        <taxon>Chelicerata</taxon>
        <taxon>Arachnida</taxon>
        <taxon>Araneae</taxon>
        <taxon>Araneomorphae</taxon>
        <taxon>Entelegynae</taxon>
        <taxon>Araneoidea</taxon>
        <taxon>Nephilidae</taxon>
        <taxon>Trichonephila</taxon>
    </lineage>
</organism>
<evidence type="ECO:0008006" key="3">
    <source>
        <dbReference type="Google" id="ProtNLM"/>
    </source>
</evidence>
<dbReference type="PANTHER" id="PTHR47326">
    <property type="entry name" value="TRANSPOSABLE ELEMENT TC3 TRANSPOSASE-LIKE PROTEIN"/>
    <property type="match status" value="1"/>
</dbReference>
<dbReference type="OrthoDB" id="6425040at2759"/>
<evidence type="ECO:0000313" key="2">
    <source>
        <dbReference type="Proteomes" id="UP000887116"/>
    </source>
</evidence>
<dbReference type="AlphaFoldDB" id="A0A8X6G3Y1"/>
<keyword evidence="2" id="KW-1185">Reference proteome</keyword>
<dbReference type="Gene3D" id="3.30.420.10">
    <property type="entry name" value="Ribonuclease H-like superfamily/Ribonuclease H"/>
    <property type="match status" value="1"/>
</dbReference>
<dbReference type="Proteomes" id="UP000887116">
    <property type="component" value="Unassembled WGS sequence"/>
</dbReference>
<sequence length="110" mass="13077">MTSTKSTVHKLLWSERLYSFRCTTVQGLKLDDRQKRVTFCEWLLQQQNTGNGFIAHIMWTDEAYFTRDGVFNYRNSHMWSQVNPHAIRPQKNQERGCLNVWAAILEDRLL</sequence>
<proteinExistence type="predicted"/>
<comment type="caution">
    <text evidence="1">The sequence shown here is derived from an EMBL/GenBank/DDBJ whole genome shotgun (WGS) entry which is preliminary data.</text>
</comment>
<gene>
    <name evidence="1" type="primary">AVEN_98343_1</name>
    <name evidence="1" type="ORF">TNCT_19731</name>
</gene>
<name>A0A8X6G3Y1_TRICU</name>
<dbReference type="GO" id="GO:0003676">
    <property type="term" value="F:nucleic acid binding"/>
    <property type="evidence" value="ECO:0007669"/>
    <property type="project" value="InterPro"/>
</dbReference>
<dbReference type="InterPro" id="IPR036397">
    <property type="entry name" value="RNaseH_sf"/>
</dbReference>
<dbReference type="EMBL" id="BMAO01024385">
    <property type="protein sequence ID" value="GFQ95022.1"/>
    <property type="molecule type" value="Genomic_DNA"/>
</dbReference>
<reference evidence="1" key="1">
    <citation type="submission" date="2020-07" db="EMBL/GenBank/DDBJ databases">
        <title>Multicomponent nature underlies the extraordinary mechanical properties of spider dragline silk.</title>
        <authorList>
            <person name="Kono N."/>
            <person name="Nakamura H."/>
            <person name="Mori M."/>
            <person name="Yoshida Y."/>
            <person name="Ohtoshi R."/>
            <person name="Malay A.D."/>
            <person name="Moran D.A.P."/>
            <person name="Tomita M."/>
            <person name="Numata K."/>
            <person name="Arakawa K."/>
        </authorList>
    </citation>
    <scope>NUCLEOTIDE SEQUENCE</scope>
</reference>
<dbReference type="PANTHER" id="PTHR47326:SF1">
    <property type="entry name" value="HTH PSQ-TYPE DOMAIN-CONTAINING PROTEIN"/>
    <property type="match status" value="1"/>
</dbReference>
<protein>
    <recommendedName>
        <fullName evidence="3">Transposase</fullName>
    </recommendedName>
</protein>
<evidence type="ECO:0000313" key="1">
    <source>
        <dbReference type="EMBL" id="GFQ95022.1"/>
    </source>
</evidence>
<accession>A0A8X6G3Y1</accession>